<name>A0A398E0F7_9BACT</name>
<evidence type="ECO:0000256" key="4">
    <source>
        <dbReference type="ARBA" id="ARBA00022692"/>
    </source>
</evidence>
<dbReference type="Pfam" id="PF02417">
    <property type="entry name" value="Chromate_transp"/>
    <property type="match status" value="1"/>
</dbReference>
<reference evidence="9 10" key="1">
    <citation type="submission" date="2018-09" db="EMBL/GenBank/DDBJ databases">
        <title>Discovery and Ecogenomic Context for Candidatus Cryosericales, a Global Caldiserica Order Active in Thawing Permafrost.</title>
        <authorList>
            <person name="Martinez M.A."/>
            <person name="Woodcroft B.J."/>
            <person name="Ignacio Espinoza J.C."/>
            <person name="Zayed A."/>
            <person name="Singleton C.M."/>
            <person name="Boyd J."/>
            <person name="Li Y.-F."/>
            <person name="Purvine S."/>
            <person name="Maughan H."/>
            <person name="Hodgkins S.B."/>
            <person name="Anderson D."/>
            <person name="Sederholm M."/>
            <person name="Temperton B."/>
            <person name="Saleska S.R."/>
            <person name="Tyson G.W."/>
            <person name="Rich V.I."/>
        </authorList>
    </citation>
    <scope>NUCLEOTIDE SEQUENCE [LARGE SCALE GENOMIC DNA]</scope>
    <source>
        <strain evidence="9 10">SMC1</strain>
    </source>
</reference>
<dbReference type="GO" id="GO:0005886">
    <property type="term" value="C:plasma membrane"/>
    <property type="evidence" value="ECO:0007669"/>
    <property type="project" value="UniProtKB-SubCell"/>
</dbReference>
<protein>
    <submittedName>
        <fullName evidence="9">Chromate transporter</fullName>
    </submittedName>
</protein>
<evidence type="ECO:0000256" key="2">
    <source>
        <dbReference type="ARBA" id="ARBA00005262"/>
    </source>
</evidence>
<comment type="caution">
    <text evidence="9">The sequence shown here is derived from an EMBL/GenBank/DDBJ whole genome shotgun (WGS) entry which is preliminary data.</text>
</comment>
<comment type="similarity">
    <text evidence="2">Belongs to the chromate ion transporter (CHR) (TC 2.A.51) family.</text>
</comment>
<accession>A0A398E0F7</accession>
<dbReference type="GO" id="GO:0015109">
    <property type="term" value="F:chromate transmembrane transporter activity"/>
    <property type="evidence" value="ECO:0007669"/>
    <property type="project" value="InterPro"/>
</dbReference>
<evidence type="ECO:0000256" key="8">
    <source>
        <dbReference type="SAM" id="Phobius"/>
    </source>
</evidence>
<dbReference type="Proteomes" id="UP000266113">
    <property type="component" value="Unassembled WGS sequence"/>
</dbReference>
<dbReference type="PANTHER" id="PTHR43663">
    <property type="entry name" value="CHROMATE TRANSPORT PROTEIN-RELATED"/>
    <property type="match status" value="1"/>
</dbReference>
<evidence type="ECO:0000313" key="9">
    <source>
        <dbReference type="EMBL" id="RIE17064.1"/>
    </source>
</evidence>
<dbReference type="InterPro" id="IPR003370">
    <property type="entry name" value="Chromate_transpt"/>
</dbReference>
<feature type="compositionally biased region" description="Basic residues" evidence="7">
    <location>
        <begin position="28"/>
        <end position="38"/>
    </location>
</feature>
<feature type="transmembrane region" description="Helical" evidence="8">
    <location>
        <begin position="190"/>
        <end position="207"/>
    </location>
</feature>
<dbReference type="AlphaFoldDB" id="A0A398E0F7"/>
<dbReference type="EMBL" id="QXIY01000015">
    <property type="protein sequence ID" value="RIE17064.1"/>
    <property type="molecule type" value="Genomic_DNA"/>
</dbReference>
<evidence type="ECO:0000256" key="1">
    <source>
        <dbReference type="ARBA" id="ARBA00004651"/>
    </source>
</evidence>
<keyword evidence="6 8" id="KW-0472">Membrane</keyword>
<evidence type="ECO:0000256" key="7">
    <source>
        <dbReference type="SAM" id="MobiDB-lite"/>
    </source>
</evidence>
<dbReference type="PANTHER" id="PTHR43663:SF1">
    <property type="entry name" value="CHROMATE TRANSPORTER"/>
    <property type="match status" value="1"/>
</dbReference>
<keyword evidence="5 8" id="KW-1133">Transmembrane helix</keyword>
<comment type="subcellular location">
    <subcellularLocation>
        <location evidence="1">Cell membrane</location>
        <topology evidence="1">Multi-pass membrane protein</topology>
    </subcellularLocation>
</comment>
<feature type="transmembrane region" description="Helical" evidence="8">
    <location>
        <begin position="163"/>
        <end position="183"/>
    </location>
</feature>
<feature type="region of interest" description="Disordered" evidence="7">
    <location>
        <begin position="19"/>
        <end position="38"/>
    </location>
</feature>
<proteinExistence type="inferred from homology"/>
<keyword evidence="3" id="KW-1003">Cell membrane</keyword>
<dbReference type="InterPro" id="IPR052518">
    <property type="entry name" value="CHR_Transporter"/>
</dbReference>
<feature type="transmembrane region" description="Helical" evidence="8">
    <location>
        <begin position="131"/>
        <end position="157"/>
    </location>
</feature>
<sequence length="231" mass="25478">MDHCLRCRLRGIARHPVLRPPGQPHLAHSWRRPGRPRHRSVQTAWGNAGRHKEAVMISFLALFGVFFKIGMFTFGGGQAMIPLLQKDLVINLAWIPMKEFLDFVAISEITPGPVAINMATFVGYKLRGLTGALVTSLGVILPSFIIILIIATVAHTFRTNRWVSAFLDGLQPVVLALLIYAVYSIARGGIPAWWGYVASLGILLLILKYGKKLNLFLVLLAAGGLGLLMFR</sequence>
<feature type="transmembrane region" description="Helical" evidence="8">
    <location>
        <begin position="59"/>
        <end position="83"/>
    </location>
</feature>
<evidence type="ECO:0000256" key="6">
    <source>
        <dbReference type="ARBA" id="ARBA00023136"/>
    </source>
</evidence>
<evidence type="ECO:0000256" key="3">
    <source>
        <dbReference type="ARBA" id="ARBA00022475"/>
    </source>
</evidence>
<evidence type="ECO:0000256" key="5">
    <source>
        <dbReference type="ARBA" id="ARBA00022989"/>
    </source>
</evidence>
<evidence type="ECO:0000313" key="10">
    <source>
        <dbReference type="Proteomes" id="UP000266113"/>
    </source>
</evidence>
<keyword evidence="10" id="KW-1185">Reference proteome</keyword>
<keyword evidence="4 8" id="KW-0812">Transmembrane</keyword>
<dbReference type="OrthoDB" id="9788907at2"/>
<feature type="transmembrane region" description="Helical" evidence="8">
    <location>
        <begin position="213"/>
        <end position="230"/>
    </location>
</feature>
<gene>
    <name evidence="9" type="ORF">SMC1_03685</name>
</gene>
<organism evidence="9 10">
    <name type="scientific">Candidatus Cryosericum septentrionale</name>
    <dbReference type="NCBI Taxonomy" id="2290913"/>
    <lineage>
        <taxon>Bacteria</taxon>
        <taxon>Pseudomonadati</taxon>
        <taxon>Caldisericota/Cryosericota group</taxon>
        <taxon>Candidatus Cryosericota</taxon>
        <taxon>Candidatus Cryosericia</taxon>
        <taxon>Candidatus Cryosericales</taxon>
        <taxon>Candidatus Cryosericaceae</taxon>
        <taxon>Candidatus Cryosericum</taxon>
    </lineage>
</organism>